<dbReference type="Gene3D" id="3.40.630.10">
    <property type="entry name" value="Zn peptidases"/>
    <property type="match status" value="1"/>
</dbReference>
<dbReference type="InterPro" id="IPR011650">
    <property type="entry name" value="Peptidase_M20_dimer"/>
</dbReference>
<dbReference type="PANTHER" id="PTHR43808:SF9">
    <property type="entry name" value="BLL0789 PROTEIN"/>
    <property type="match status" value="1"/>
</dbReference>
<dbReference type="Pfam" id="PF01546">
    <property type="entry name" value="Peptidase_M20"/>
    <property type="match status" value="1"/>
</dbReference>
<evidence type="ECO:0000313" key="6">
    <source>
        <dbReference type="Proteomes" id="UP000199473"/>
    </source>
</evidence>
<keyword evidence="2" id="KW-0378">Hydrolase</keyword>
<keyword evidence="5" id="KW-0645">Protease</keyword>
<reference evidence="5 6" key="1">
    <citation type="submission" date="2016-10" db="EMBL/GenBank/DDBJ databases">
        <authorList>
            <person name="de Groot N.N."/>
        </authorList>
    </citation>
    <scope>NUCLEOTIDE SEQUENCE [LARGE SCALE GENOMIC DNA]</scope>
    <source>
        <strain evidence="5 6">DSM 19981</strain>
    </source>
</reference>
<feature type="active site" evidence="3">
    <location>
        <position position="104"/>
    </location>
</feature>
<evidence type="ECO:0000256" key="3">
    <source>
        <dbReference type="PIRSR" id="PIRSR037238-1"/>
    </source>
</evidence>
<sequence length="400" mass="42399">MRPPLTENAPMSSETEILAWLSQQQEAMIATLREMVDTDGGSYDKEGVDRVGAQVRRFMDAQGIPTEVLHQQKHGDCIRATVEGGDGLSGGNSRQNIVLMGHRDTVFPKGEPERRPFRVEGGLAYGPGVADMKAGLVMNMFVLAAFRKFGGAPGPLVALFTGDEEIGSPEGRPVIEAEARAARVVFNSEPGRPTGGIVTGRKGGVFSVFDIEGKAAHSGGNFEAGISAIGELAAKITAIHALTDLKRGITLNVGLVSGGQSVNTVAPWAQGQIDLRYVEPADRDEVMARIEAIIAKSFVPGTRATLTIKGEFLPLTQSPDAKRLFDLYRDAARETGFEPEGEFSGGCADSGFTAAMGAPTLCAVGPVGGRAHTPEEYLEIASLVPRAQTMARAILRLGRL</sequence>
<dbReference type="InterPro" id="IPR017150">
    <property type="entry name" value="Pept_M20_glutamate_carboxypep"/>
</dbReference>
<evidence type="ECO:0000256" key="2">
    <source>
        <dbReference type="ARBA" id="ARBA00022801"/>
    </source>
</evidence>
<dbReference type="AlphaFoldDB" id="A0A1I4EZF8"/>
<accession>A0A1I4EZF8</accession>
<gene>
    <name evidence="5" type="ORF">SAMN02745775_1216</name>
</gene>
<dbReference type="InterPro" id="IPR002933">
    <property type="entry name" value="Peptidase_M20"/>
</dbReference>
<dbReference type="SUPFAM" id="SSF53187">
    <property type="entry name" value="Zn-dependent exopeptidases"/>
    <property type="match status" value="1"/>
</dbReference>
<dbReference type="CDD" id="cd03885">
    <property type="entry name" value="M20_CPDG2"/>
    <property type="match status" value="1"/>
</dbReference>
<dbReference type="Pfam" id="PF07687">
    <property type="entry name" value="M20_dimer"/>
    <property type="match status" value="1"/>
</dbReference>
<dbReference type="STRING" id="1123062.SAMN02745775_1216"/>
<protein>
    <submittedName>
        <fullName evidence="5">Glutamate carboxypeptidase</fullName>
    </submittedName>
</protein>
<dbReference type="SUPFAM" id="SSF55031">
    <property type="entry name" value="Bacterial exopeptidase dimerisation domain"/>
    <property type="match status" value="1"/>
</dbReference>
<dbReference type="GO" id="GO:0046872">
    <property type="term" value="F:metal ion binding"/>
    <property type="evidence" value="ECO:0007669"/>
    <property type="project" value="UniProtKB-KW"/>
</dbReference>
<dbReference type="PIRSF" id="PIRSF037238">
    <property type="entry name" value="Carboxypeptidase_G2"/>
    <property type="match status" value="1"/>
</dbReference>
<proteinExistence type="predicted"/>
<dbReference type="PANTHER" id="PTHR43808">
    <property type="entry name" value="ACETYLORNITHINE DEACETYLASE"/>
    <property type="match status" value="1"/>
</dbReference>
<feature type="active site" description="Proton acceptor" evidence="3">
    <location>
        <position position="164"/>
    </location>
</feature>
<feature type="domain" description="Peptidase M20 dimerisation" evidence="4">
    <location>
        <begin position="199"/>
        <end position="299"/>
    </location>
</feature>
<dbReference type="InterPro" id="IPR050072">
    <property type="entry name" value="Peptidase_M20A"/>
</dbReference>
<dbReference type="Proteomes" id="UP000199473">
    <property type="component" value="Unassembled WGS sequence"/>
</dbReference>
<keyword evidence="6" id="KW-1185">Reference proteome</keyword>
<dbReference type="EMBL" id="FOSQ01000021">
    <property type="protein sequence ID" value="SFL11112.1"/>
    <property type="molecule type" value="Genomic_DNA"/>
</dbReference>
<evidence type="ECO:0000259" key="4">
    <source>
        <dbReference type="Pfam" id="PF07687"/>
    </source>
</evidence>
<keyword evidence="1" id="KW-0479">Metal-binding</keyword>
<evidence type="ECO:0000313" key="5">
    <source>
        <dbReference type="EMBL" id="SFL11112.1"/>
    </source>
</evidence>
<dbReference type="Gene3D" id="3.30.70.360">
    <property type="match status" value="1"/>
</dbReference>
<name>A0A1I4EZF8_9PROT</name>
<organism evidence="5 6">
    <name type="scientific">Falsiroseomonas stagni DSM 19981</name>
    <dbReference type="NCBI Taxonomy" id="1123062"/>
    <lineage>
        <taxon>Bacteria</taxon>
        <taxon>Pseudomonadati</taxon>
        <taxon>Pseudomonadota</taxon>
        <taxon>Alphaproteobacteria</taxon>
        <taxon>Acetobacterales</taxon>
        <taxon>Roseomonadaceae</taxon>
        <taxon>Falsiroseomonas</taxon>
    </lineage>
</organism>
<dbReference type="GO" id="GO:0004180">
    <property type="term" value="F:carboxypeptidase activity"/>
    <property type="evidence" value="ECO:0007669"/>
    <property type="project" value="UniProtKB-KW"/>
</dbReference>
<dbReference type="InterPro" id="IPR036264">
    <property type="entry name" value="Bact_exopeptidase_dim_dom"/>
</dbReference>
<evidence type="ECO:0000256" key="1">
    <source>
        <dbReference type="ARBA" id="ARBA00022723"/>
    </source>
</evidence>
<keyword evidence="5" id="KW-0121">Carboxypeptidase</keyword>